<dbReference type="InterPro" id="IPR005502">
    <property type="entry name" value="Ribosyl_crysJ1"/>
</dbReference>
<evidence type="ECO:0000313" key="3">
    <source>
        <dbReference type="EMBL" id="BBX66581.1"/>
    </source>
</evidence>
<comment type="cofactor">
    <cofactor evidence="1">
        <name>Mg(2+)</name>
        <dbReference type="ChEBI" id="CHEBI:18420"/>
    </cofactor>
    <text evidence="1">Binds 2 magnesium ions per subunit.</text>
</comment>
<feature type="binding site" evidence="1">
    <location>
        <position position="274"/>
    </location>
    <ligand>
        <name>Mg(2+)</name>
        <dbReference type="ChEBI" id="CHEBI:18420"/>
        <label>1</label>
    </ligand>
</feature>
<feature type="binding site" evidence="1">
    <location>
        <position position="52"/>
    </location>
    <ligand>
        <name>Mg(2+)</name>
        <dbReference type="ChEBI" id="CHEBI:18420"/>
        <label>1</label>
    </ligand>
</feature>
<feature type="domain" description="Tyrosine specific protein phosphatases" evidence="2">
    <location>
        <begin position="402"/>
        <end position="474"/>
    </location>
</feature>
<feature type="binding site" evidence="1">
    <location>
        <position position="273"/>
    </location>
    <ligand>
        <name>Mg(2+)</name>
        <dbReference type="ChEBI" id="CHEBI:18420"/>
        <label>1</label>
    </ligand>
</feature>
<evidence type="ECO:0000313" key="4">
    <source>
        <dbReference type="Proteomes" id="UP000466514"/>
    </source>
</evidence>
<organism evidence="3 4">
    <name type="scientific">Mycolicibacterium psychrotolerans</name>
    <dbReference type="NCBI Taxonomy" id="216929"/>
    <lineage>
        <taxon>Bacteria</taxon>
        <taxon>Bacillati</taxon>
        <taxon>Actinomycetota</taxon>
        <taxon>Actinomycetes</taxon>
        <taxon>Mycobacteriales</taxon>
        <taxon>Mycobacteriaceae</taxon>
        <taxon>Mycolicibacterium</taxon>
    </lineage>
</organism>
<keyword evidence="1" id="KW-0479">Metal-binding</keyword>
<dbReference type="Pfam" id="PF03747">
    <property type="entry name" value="ADP_ribosyl_GH"/>
    <property type="match status" value="1"/>
</dbReference>
<dbReference type="PANTHER" id="PTHR16222">
    <property type="entry name" value="ADP-RIBOSYLGLYCOHYDROLASE"/>
    <property type="match status" value="1"/>
</dbReference>
<evidence type="ECO:0000259" key="2">
    <source>
        <dbReference type="PROSITE" id="PS50056"/>
    </source>
</evidence>
<name>A0A7I7M2Y5_9MYCO</name>
<dbReference type="EMBL" id="AP022574">
    <property type="protein sequence ID" value="BBX66581.1"/>
    <property type="molecule type" value="Genomic_DNA"/>
</dbReference>
<feature type="binding site" evidence="1">
    <location>
        <position position="53"/>
    </location>
    <ligand>
        <name>Mg(2+)</name>
        <dbReference type="ChEBI" id="CHEBI:18420"/>
        <label>1</label>
    </ligand>
</feature>
<dbReference type="RefSeq" id="WP_163719676.1">
    <property type="nucleotide sequence ID" value="NZ_AP022574.1"/>
</dbReference>
<feature type="binding site" evidence="1">
    <location>
        <position position="51"/>
    </location>
    <ligand>
        <name>Mg(2+)</name>
        <dbReference type="ChEBI" id="CHEBI:18420"/>
        <label>1</label>
    </ligand>
</feature>
<keyword evidence="1" id="KW-0460">Magnesium</keyword>
<dbReference type="PANTHER" id="PTHR16222:SF12">
    <property type="entry name" value="ADP-RIBOSYLGLYCOHYDROLASE-RELATED"/>
    <property type="match status" value="1"/>
</dbReference>
<dbReference type="GO" id="GO:0046872">
    <property type="term" value="F:metal ion binding"/>
    <property type="evidence" value="ECO:0007669"/>
    <property type="project" value="UniProtKB-KW"/>
</dbReference>
<dbReference type="SUPFAM" id="SSF101478">
    <property type="entry name" value="ADP-ribosylglycohydrolase"/>
    <property type="match status" value="1"/>
</dbReference>
<accession>A0A7I7M2Y5</accession>
<proteinExistence type="predicted"/>
<sequence length="485" mass="51757">MTSRDDRIEGVLLATAAGDALGAPYEFQPPRGPELDVTMSGGGVWAAGEWTDDTAMAIAIAEVAGTGVDLREEAAQDAIVSRWLEWSRGAKDVGIQTGSVLRSARIGSEITAERARSASTALHQGSGRTAGNGSLMRTAPVALAYLDDEQAMVEAARSISELTHFDPDAGDACLLWCSAIRHAVLTGELNVRVGLRHLTADRRELWSARLDAAEAGRPADFPSNGWVVSALQAAWSAITITPVPEDDPATEVFRADHLWLSLDAAVRAGFDTDTVAAIAGGLLGAAYGASAIPLEWRSKLHGWPDLDSHGLVNLAGAVARRGKVTAFDGAYRGYRTGALVPHPFDDKVLLGGVGALHQLPDGVDAVVSLCRIGDDDVQQGIPHVEVRLIDREDSDENPHLDFVLLEAVRAVERLRQDGRTVLLHCVEALSRTPTVAALYGARLRGLSMDESLDAITDALPRARPNSALREALRRLILTPAQSERR</sequence>
<dbReference type="AlphaFoldDB" id="A0A7I7M2Y5"/>
<dbReference type="InterPro" id="IPR050792">
    <property type="entry name" value="ADP-ribosylglycohydrolase"/>
</dbReference>
<dbReference type="CDD" id="cd14498">
    <property type="entry name" value="DSP"/>
    <property type="match status" value="1"/>
</dbReference>
<dbReference type="SUPFAM" id="SSF52799">
    <property type="entry name" value="(Phosphotyrosine protein) phosphatases II"/>
    <property type="match status" value="1"/>
</dbReference>
<reference evidence="3 4" key="1">
    <citation type="journal article" date="2019" name="Emerg. Microbes Infect.">
        <title>Comprehensive subspecies identification of 175 nontuberculous mycobacteria species based on 7547 genomic profiles.</title>
        <authorList>
            <person name="Matsumoto Y."/>
            <person name="Kinjo T."/>
            <person name="Motooka D."/>
            <person name="Nabeya D."/>
            <person name="Jung N."/>
            <person name="Uechi K."/>
            <person name="Horii T."/>
            <person name="Iida T."/>
            <person name="Fujita J."/>
            <person name="Nakamura S."/>
        </authorList>
    </citation>
    <scope>NUCLEOTIDE SEQUENCE [LARGE SCALE GENOMIC DNA]</scope>
    <source>
        <strain evidence="3 4">JCM 13323</strain>
    </source>
</reference>
<keyword evidence="3" id="KW-0378">Hydrolase</keyword>
<evidence type="ECO:0000256" key="1">
    <source>
        <dbReference type="PIRSR" id="PIRSR605502-1"/>
    </source>
</evidence>
<protein>
    <submittedName>
        <fullName evidence="3">Ribosylglycohydrolase</fullName>
    </submittedName>
</protein>
<gene>
    <name evidence="3" type="ORF">MPSYJ_00420</name>
</gene>
<dbReference type="GO" id="GO:0016787">
    <property type="term" value="F:hydrolase activity"/>
    <property type="evidence" value="ECO:0007669"/>
    <property type="project" value="UniProtKB-KW"/>
</dbReference>
<dbReference type="InterPro" id="IPR000387">
    <property type="entry name" value="Tyr_Pase_dom"/>
</dbReference>
<dbReference type="InterPro" id="IPR029021">
    <property type="entry name" value="Prot-tyrosine_phosphatase-like"/>
</dbReference>
<dbReference type="Gene3D" id="3.90.190.10">
    <property type="entry name" value="Protein tyrosine phosphatase superfamily"/>
    <property type="match status" value="1"/>
</dbReference>
<dbReference type="PROSITE" id="PS50056">
    <property type="entry name" value="TYR_PHOSPHATASE_2"/>
    <property type="match status" value="1"/>
</dbReference>
<dbReference type="InterPro" id="IPR036705">
    <property type="entry name" value="Ribosyl_crysJ1_sf"/>
</dbReference>
<dbReference type="Gene3D" id="1.10.4080.10">
    <property type="entry name" value="ADP-ribosylation/Crystallin J1"/>
    <property type="match status" value="1"/>
</dbReference>
<feature type="binding site" evidence="1">
    <location>
        <position position="271"/>
    </location>
    <ligand>
        <name>Mg(2+)</name>
        <dbReference type="ChEBI" id="CHEBI:18420"/>
        <label>1</label>
    </ligand>
</feature>
<dbReference type="KEGG" id="mpsc:MPSYJ_00420"/>
<keyword evidence="4" id="KW-1185">Reference proteome</keyword>
<dbReference type="Proteomes" id="UP000466514">
    <property type="component" value="Chromosome"/>
</dbReference>